<organism evidence="2 3">
    <name type="scientific">Phlebiopsis gigantea (strain 11061_1 CR5-6)</name>
    <name type="common">White-rot fungus</name>
    <name type="synonym">Peniophora gigantea</name>
    <dbReference type="NCBI Taxonomy" id="745531"/>
    <lineage>
        <taxon>Eukaryota</taxon>
        <taxon>Fungi</taxon>
        <taxon>Dikarya</taxon>
        <taxon>Basidiomycota</taxon>
        <taxon>Agaricomycotina</taxon>
        <taxon>Agaricomycetes</taxon>
        <taxon>Polyporales</taxon>
        <taxon>Phanerochaetaceae</taxon>
        <taxon>Phlebiopsis</taxon>
    </lineage>
</organism>
<feature type="signal peptide" evidence="1">
    <location>
        <begin position="1"/>
        <end position="18"/>
    </location>
</feature>
<evidence type="ECO:0000313" key="2">
    <source>
        <dbReference type="EMBL" id="KIP10752.1"/>
    </source>
</evidence>
<gene>
    <name evidence="2" type="ORF">PHLGIDRAFT_115105</name>
</gene>
<evidence type="ECO:0000256" key="1">
    <source>
        <dbReference type="SAM" id="SignalP"/>
    </source>
</evidence>
<proteinExistence type="predicted"/>
<dbReference type="EMBL" id="KN840451">
    <property type="protein sequence ID" value="KIP10752.1"/>
    <property type="molecule type" value="Genomic_DNA"/>
</dbReference>
<keyword evidence="1" id="KW-0732">Signal</keyword>
<accession>A0A0C3SCB0</accession>
<dbReference type="HOGENOM" id="CLU_1256446_0_0_1"/>
<sequence length="220" mass="23161">MLGVSLCLGLFAAASALAHPASDGEAHSTPCQPDPHLPRYGLFGGLTDRVTYFGLDAKHQLVESSRATHKTFNASFEVCTALGPAATTDTALDSPVLGRIVLTPSIGGPHACMTVVNPHDAGTGAPLFARAAPCAGDVVPAVGQRWIYGYISDYGGMFWVGDAATPGHKDGYGILEKRKNATYSSLIVDREGKIELARRTHLAKGTDVLDFEFLCVGDDC</sequence>
<reference evidence="2 3" key="1">
    <citation type="journal article" date="2014" name="PLoS Genet.">
        <title>Analysis of the Phlebiopsis gigantea genome, transcriptome and secretome provides insight into its pioneer colonization strategies of wood.</title>
        <authorList>
            <person name="Hori C."/>
            <person name="Ishida T."/>
            <person name="Igarashi K."/>
            <person name="Samejima M."/>
            <person name="Suzuki H."/>
            <person name="Master E."/>
            <person name="Ferreira P."/>
            <person name="Ruiz-Duenas F.J."/>
            <person name="Held B."/>
            <person name="Canessa P."/>
            <person name="Larrondo L.F."/>
            <person name="Schmoll M."/>
            <person name="Druzhinina I.S."/>
            <person name="Kubicek C.P."/>
            <person name="Gaskell J.A."/>
            <person name="Kersten P."/>
            <person name="St John F."/>
            <person name="Glasner J."/>
            <person name="Sabat G."/>
            <person name="Splinter BonDurant S."/>
            <person name="Syed K."/>
            <person name="Yadav J."/>
            <person name="Mgbeahuruike A.C."/>
            <person name="Kovalchuk A."/>
            <person name="Asiegbu F.O."/>
            <person name="Lackner G."/>
            <person name="Hoffmeister D."/>
            <person name="Rencoret J."/>
            <person name="Gutierrez A."/>
            <person name="Sun H."/>
            <person name="Lindquist E."/>
            <person name="Barry K."/>
            <person name="Riley R."/>
            <person name="Grigoriev I.V."/>
            <person name="Henrissat B."/>
            <person name="Kues U."/>
            <person name="Berka R.M."/>
            <person name="Martinez A.T."/>
            <person name="Covert S.F."/>
            <person name="Blanchette R.A."/>
            <person name="Cullen D."/>
        </authorList>
    </citation>
    <scope>NUCLEOTIDE SEQUENCE [LARGE SCALE GENOMIC DNA]</scope>
    <source>
        <strain evidence="2 3">11061_1 CR5-6</strain>
    </source>
</reference>
<dbReference type="Proteomes" id="UP000053257">
    <property type="component" value="Unassembled WGS sequence"/>
</dbReference>
<evidence type="ECO:0000313" key="3">
    <source>
        <dbReference type="Proteomes" id="UP000053257"/>
    </source>
</evidence>
<protein>
    <submittedName>
        <fullName evidence="2">Uncharacterized protein</fullName>
    </submittedName>
</protein>
<name>A0A0C3SCB0_PHLG1</name>
<dbReference type="AlphaFoldDB" id="A0A0C3SCB0"/>
<feature type="chain" id="PRO_5002181334" evidence="1">
    <location>
        <begin position="19"/>
        <end position="220"/>
    </location>
</feature>
<keyword evidence="3" id="KW-1185">Reference proteome</keyword>